<feature type="transmembrane region" description="Helical" evidence="6">
    <location>
        <begin position="69"/>
        <end position="91"/>
    </location>
</feature>
<dbReference type="PROSITE" id="PS50850">
    <property type="entry name" value="MFS"/>
    <property type="match status" value="1"/>
</dbReference>
<dbReference type="InterPro" id="IPR020846">
    <property type="entry name" value="MFS_dom"/>
</dbReference>
<evidence type="ECO:0000256" key="2">
    <source>
        <dbReference type="ARBA" id="ARBA00022448"/>
    </source>
</evidence>
<evidence type="ECO:0000313" key="8">
    <source>
        <dbReference type="EMBL" id="KAG7094875.1"/>
    </source>
</evidence>
<evidence type="ECO:0000256" key="4">
    <source>
        <dbReference type="ARBA" id="ARBA00022989"/>
    </source>
</evidence>
<evidence type="ECO:0000259" key="7">
    <source>
        <dbReference type="PROSITE" id="PS50850"/>
    </source>
</evidence>
<sequence length="494" mass="53503">MPPQFDEETPLLQQHSQKPKVKRTPLPWLQFSLVLFLQLTEPLTFQVISPFAPQLIRDIGITHGEESKVGHYVGLLQSLFFFTQALTILHWARTSDRFGRKPVLLIGLFGMSVSMFCFGLSKTFWGLVMSRGLNGALNGNIGIIKSIVAEITDSTNLSQAYGYMPIAWSTGGVLGPLVGGALSHPADQFPNIFGHSKFLREYPYFLPCAVPAIFSAIAWIVTLLFLKETVPAAIPISRLFNFRKSKANLTLQTVTLQPEPSPASTEATNDTFDIDNEKPVPLLALLRTPAVLISAGNYASLGLVDIAIRAIQPLFFSTPIELGGLGLSPASIGKILSIIGLLMGLIQIFFFAKIHDRLGSKTTFTIGIGSAIPIFLTFPVMRYLVLANQGLTAWVWVVVGIQIFLFVLPSFAGGAIFIYIQASSPNRASLGVTNGFSQLSVSICRAVGPGLATSLFSVSMEKGYLGGYMVYYVLAGLAGLALMAASLLPGQVRR</sequence>
<evidence type="ECO:0000256" key="5">
    <source>
        <dbReference type="ARBA" id="ARBA00023136"/>
    </source>
</evidence>
<keyword evidence="4 6" id="KW-1133">Transmembrane helix</keyword>
<comment type="caution">
    <text evidence="8">The sequence shown here is derived from an EMBL/GenBank/DDBJ whole genome shotgun (WGS) entry which is preliminary data.</text>
</comment>
<comment type="subcellular location">
    <subcellularLocation>
        <location evidence="1">Membrane</location>
        <topology evidence="1">Multi-pass membrane protein</topology>
    </subcellularLocation>
</comment>
<organism evidence="8 9">
    <name type="scientific">Marasmius oreades</name>
    <name type="common">fairy-ring Marasmius</name>
    <dbReference type="NCBI Taxonomy" id="181124"/>
    <lineage>
        <taxon>Eukaryota</taxon>
        <taxon>Fungi</taxon>
        <taxon>Dikarya</taxon>
        <taxon>Basidiomycota</taxon>
        <taxon>Agaricomycotina</taxon>
        <taxon>Agaricomycetes</taxon>
        <taxon>Agaricomycetidae</taxon>
        <taxon>Agaricales</taxon>
        <taxon>Marasmiineae</taxon>
        <taxon>Marasmiaceae</taxon>
        <taxon>Marasmius</taxon>
    </lineage>
</organism>
<gene>
    <name evidence="8" type="ORF">E1B28_005682</name>
</gene>
<feature type="transmembrane region" description="Helical" evidence="6">
    <location>
        <begin position="393"/>
        <end position="420"/>
    </location>
</feature>
<dbReference type="InterPro" id="IPR001958">
    <property type="entry name" value="Tet-R_TetA/multi-R_MdtG-like"/>
</dbReference>
<name>A0A9P7S411_9AGAR</name>
<dbReference type="AlphaFoldDB" id="A0A9P7S411"/>
<dbReference type="Proteomes" id="UP001049176">
    <property type="component" value="Chromosome 3"/>
</dbReference>
<dbReference type="GeneID" id="66074758"/>
<dbReference type="KEGG" id="more:E1B28_005682"/>
<feature type="domain" description="Major facilitator superfamily (MFS) profile" evidence="7">
    <location>
        <begin position="30"/>
        <end position="493"/>
    </location>
</feature>
<accession>A0A9P7S411</accession>
<dbReference type="SUPFAM" id="SSF103473">
    <property type="entry name" value="MFS general substrate transporter"/>
    <property type="match status" value="1"/>
</dbReference>
<dbReference type="InterPro" id="IPR011701">
    <property type="entry name" value="MFS"/>
</dbReference>
<dbReference type="PANTHER" id="PTHR23504">
    <property type="entry name" value="MAJOR FACILITATOR SUPERFAMILY DOMAIN-CONTAINING PROTEIN 10"/>
    <property type="match status" value="1"/>
</dbReference>
<dbReference type="InterPro" id="IPR036259">
    <property type="entry name" value="MFS_trans_sf"/>
</dbReference>
<dbReference type="EMBL" id="CM032183">
    <property type="protein sequence ID" value="KAG7094875.1"/>
    <property type="molecule type" value="Genomic_DNA"/>
</dbReference>
<feature type="transmembrane region" description="Helical" evidence="6">
    <location>
        <begin position="103"/>
        <end position="125"/>
    </location>
</feature>
<dbReference type="PRINTS" id="PR01035">
    <property type="entry name" value="TCRTETA"/>
</dbReference>
<dbReference type="GO" id="GO:0022857">
    <property type="term" value="F:transmembrane transporter activity"/>
    <property type="evidence" value="ECO:0007669"/>
    <property type="project" value="InterPro"/>
</dbReference>
<feature type="transmembrane region" description="Helical" evidence="6">
    <location>
        <begin position="468"/>
        <end position="488"/>
    </location>
</feature>
<proteinExistence type="predicted"/>
<dbReference type="Gene3D" id="1.20.1250.20">
    <property type="entry name" value="MFS general substrate transporter like domains"/>
    <property type="match status" value="1"/>
</dbReference>
<feature type="transmembrane region" description="Helical" evidence="6">
    <location>
        <begin position="204"/>
        <end position="226"/>
    </location>
</feature>
<dbReference type="OrthoDB" id="419616at2759"/>
<dbReference type="Pfam" id="PF07690">
    <property type="entry name" value="MFS_1"/>
    <property type="match status" value="1"/>
</dbReference>
<reference evidence="8" key="1">
    <citation type="journal article" date="2021" name="Genome Biol. Evol.">
        <title>The assembled and annotated genome of the fairy-ring fungus Marasmius oreades.</title>
        <authorList>
            <person name="Hiltunen M."/>
            <person name="Ament-Velasquez S.L."/>
            <person name="Johannesson H."/>
        </authorList>
    </citation>
    <scope>NUCLEOTIDE SEQUENCE</scope>
    <source>
        <strain evidence="8">03SP1</strain>
    </source>
</reference>
<keyword evidence="2" id="KW-0813">Transport</keyword>
<feature type="transmembrane region" description="Helical" evidence="6">
    <location>
        <begin position="331"/>
        <end position="352"/>
    </location>
</feature>
<evidence type="ECO:0000256" key="6">
    <source>
        <dbReference type="SAM" id="Phobius"/>
    </source>
</evidence>
<protein>
    <recommendedName>
        <fullName evidence="7">Major facilitator superfamily (MFS) profile domain-containing protein</fullName>
    </recommendedName>
</protein>
<dbReference type="RefSeq" id="XP_043011345.1">
    <property type="nucleotide sequence ID" value="XM_043150258.1"/>
</dbReference>
<dbReference type="GO" id="GO:0016020">
    <property type="term" value="C:membrane"/>
    <property type="evidence" value="ECO:0007669"/>
    <property type="project" value="UniProtKB-SubCell"/>
</dbReference>
<feature type="transmembrane region" description="Helical" evidence="6">
    <location>
        <begin position="364"/>
        <end position="381"/>
    </location>
</feature>
<evidence type="ECO:0000256" key="3">
    <source>
        <dbReference type="ARBA" id="ARBA00022692"/>
    </source>
</evidence>
<evidence type="ECO:0000256" key="1">
    <source>
        <dbReference type="ARBA" id="ARBA00004141"/>
    </source>
</evidence>
<feature type="transmembrane region" description="Helical" evidence="6">
    <location>
        <begin position="432"/>
        <end position="456"/>
    </location>
</feature>
<keyword evidence="3 6" id="KW-0812">Transmembrane</keyword>
<dbReference type="PANTHER" id="PTHR23504:SF15">
    <property type="entry name" value="MAJOR FACILITATOR SUPERFAMILY (MFS) PROFILE DOMAIN-CONTAINING PROTEIN"/>
    <property type="match status" value="1"/>
</dbReference>
<evidence type="ECO:0000313" key="9">
    <source>
        <dbReference type="Proteomes" id="UP001049176"/>
    </source>
</evidence>
<keyword evidence="9" id="KW-1185">Reference proteome</keyword>
<keyword evidence="5 6" id="KW-0472">Membrane</keyword>